<dbReference type="PROSITE" id="PS51257">
    <property type="entry name" value="PROKAR_LIPOPROTEIN"/>
    <property type="match status" value="1"/>
</dbReference>
<dbReference type="KEGG" id="sgq:SGLAD_v1c03750"/>
<keyword evidence="3" id="KW-1185">Reference proteome</keyword>
<dbReference type="Proteomes" id="UP000294309">
    <property type="component" value="Chromosome"/>
</dbReference>
<evidence type="ECO:0000256" key="1">
    <source>
        <dbReference type="SAM" id="SignalP"/>
    </source>
</evidence>
<keyword evidence="2" id="KW-0449">Lipoprotein</keyword>
<protein>
    <submittedName>
        <fullName evidence="2">MOLPALP family lipoprotein</fullName>
    </submittedName>
</protein>
<feature type="signal peptide" evidence="1">
    <location>
        <begin position="1"/>
        <end position="19"/>
    </location>
</feature>
<organism evidence="2 3">
    <name type="scientific">Spiroplasma gladiatoris</name>
    <dbReference type="NCBI Taxonomy" id="2143"/>
    <lineage>
        <taxon>Bacteria</taxon>
        <taxon>Bacillati</taxon>
        <taxon>Mycoplasmatota</taxon>
        <taxon>Mollicutes</taxon>
        <taxon>Entomoplasmatales</taxon>
        <taxon>Spiroplasmataceae</taxon>
        <taxon>Spiroplasma</taxon>
    </lineage>
</organism>
<evidence type="ECO:0000313" key="3">
    <source>
        <dbReference type="Proteomes" id="UP000294309"/>
    </source>
</evidence>
<reference evidence="2 3" key="1">
    <citation type="submission" date="2019-03" db="EMBL/GenBank/DDBJ databases">
        <title>Complete genome sequence of Spiroplasma gladiatoris TG-1 (DSM 22552).</title>
        <authorList>
            <person name="Lin Y.-C."/>
            <person name="Chou L."/>
            <person name="Kuo C.-H."/>
        </authorList>
    </citation>
    <scope>NUCLEOTIDE SEQUENCE [LARGE SCALE GENOMIC DNA]</scope>
    <source>
        <strain evidence="2 3">TG-1</strain>
    </source>
</reference>
<dbReference type="RefSeq" id="WP_134297365.1">
    <property type="nucleotide sequence ID" value="NZ_CP038013.1"/>
</dbReference>
<proteinExistence type="predicted"/>
<feature type="chain" id="PRO_5020676312" evidence="1">
    <location>
        <begin position="20"/>
        <end position="889"/>
    </location>
</feature>
<accession>A0A4P7AGN6</accession>
<keyword evidence="1" id="KW-0732">Signal</keyword>
<dbReference type="OrthoDB" id="387656at2"/>
<gene>
    <name evidence="2" type="ORF">SGLAD_v1c03750</name>
</gene>
<evidence type="ECO:0000313" key="2">
    <source>
        <dbReference type="EMBL" id="QBQ07574.1"/>
    </source>
</evidence>
<dbReference type="EMBL" id="CP038013">
    <property type="protein sequence ID" value="QBQ07574.1"/>
    <property type="molecule type" value="Genomic_DNA"/>
</dbReference>
<name>A0A4P7AGN6_9MOLU</name>
<sequence>MKKILGILSSIAISSSVFSITSCSLVNYQKQYTVNKVKSIADIASVASRSAILNDVQEIDVDYLNGYIGSEKMVNNLPGFNATKQAKTSDYINATFEDPLDRKFYNSLKDQNAYNLKSNLSPNSYADSIIDGGSTALAAIKSAGGIKPSLGGILESLLPQVSGFLSENGTEFKIDNNALNSLKYLSPYAQQLINDFKKTGLISIICRMILNINFINHGTIDPVVSSELIQILLGQGGTSTEIPFILEEYINEVMLSDFKGSYELTDDEKEEHPGFIQTSDEAIDTNLVLTPKVIQQSALVRLNKLLIRLSGRNYKEGDSRSDIEDQLKFDNYHPIVDPDWFRKSLGENIAYLIKNKDKLNYIALIEKIPDILYIVCSLVINLGVIDFQEMEDKLGSDVNSENLFYLKSKTLLNDVVEHNKDFLTRINDQKGEDTLIIESNYKKDNREIKKVKFSVYTLLKNLQKAIYADDKNGYNMQRIFFLLMYSNANRSEDNKLGTDYKLSANANLIDIVKLGALTGGMFSKEVVGVDSFLNGVIQGVGYKILDLIDGVEVPSIIKGLGGKAISRLAGVVLDTISNDRNAQGIASLIQTINTFVDTGINISEQSFKKLEHGFRVLWDQDSTLITELTGKKVEDKPINFINLINMDFGSGVNINEVLKAFSNSFESDIDYKNNKEKNKKGKVQEGINTLVESLSDKSKIAVYYKKDVSQSNSSTTPTPVKDLEGTSGSDDGKYNLMTVALALIKFPGYAIKDSSSNKYYSGTKGALYAMGYVEGEKTFRKDSPLFAAETIFDDSGIIKIRDSALNDFKAITEIKKLYIKEHIAKYTDAKNFSYKLVSYSDITDNNKYGKIRIRITYTSPDDKKEYTYEVNLLEYVTKKSWTIESIRKI</sequence>
<dbReference type="AlphaFoldDB" id="A0A4P7AGN6"/>